<evidence type="ECO:0008006" key="3">
    <source>
        <dbReference type="Google" id="ProtNLM"/>
    </source>
</evidence>
<protein>
    <recommendedName>
        <fullName evidence="3">Maturase K</fullName>
    </recommendedName>
</protein>
<name>A0AAV4UIT6_9ARAC</name>
<accession>A0AAV4UIT6</accession>
<comment type="caution">
    <text evidence="1">The sequence shown here is derived from an EMBL/GenBank/DDBJ whole genome shotgun (WGS) entry which is preliminary data.</text>
</comment>
<keyword evidence="2" id="KW-1185">Reference proteome</keyword>
<organism evidence="1 2">
    <name type="scientific">Caerostris darwini</name>
    <dbReference type="NCBI Taxonomy" id="1538125"/>
    <lineage>
        <taxon>Eukaryota</taxon>
        <taxon>Metazoa</taxon>
        <taxon>Ecdysozoa</taxon>
        <taxon>Arthropoda</taxon>
        <taxon>Chelicerata</taxon>
        <taxon>Arachnida</taxon>
        <taxon>Araneae</taxon>
        <taxon>Araneomorphae</taxon>
        <taxon>Entelegynae</taxon>
        <taxon>Araneoidea</taxon>
        <taxon>Araneidae</taxon>
        <taxon>Caerostris</taxon>
    </lineage>
</organism>
<dbReference type="AlphaFoldDB" id="A0AAV4UIT6"/>
<evidence type="ECO:0000313" key="1">
    <source>
        <dbReference type="EMBL" id="GIY57681.1"/>
    </source>
</evidence>
<evidence type="ECO:0000313" key="2">
    <source>
        <dbReference type="Proteomes" id="UP001054837"/>
    </source>
</evidence>
<dbReference type="Proteomes" id="UP001054837">
    <property type="component" value="Unassembled WGS sequence"/>
</dbReference>
<sequence>MHPFSDCFFCLYTIPNSLHFSHNPYIIQEVQSFCHGLLQYGKHPLARTQSTHGNDPKESKVTFSPSQQIEKKIECQKVVLLEASSHRSPLRGCWSSVFPISRGHRHVILSSFLSYKEIEFLRSPLTKGGKNLFFEYGIWLIVEIDWINIEVERVLVGRQTMVKINLYVEVLRIL</sequence>
<gene>
    <name evidence="1" type="ORF">CDAR_287211</name>
</gene>
<dbReference type="EMBL" id="BPLQ01011378">
    <property type="protein sequence ID" value="GIY57681.1"/>
    <property type="molecule type" value="Genomic_DNA"/>
</dbReference>
<reference evidence="1 2" key="1">
    <citation type="submission" date="2021-06" db="EMBL/GenBank/DDBJ databases">
        <title>Caerostris darwini draft genome.</title>
        <authorList>
            <person name="Kono N."/>
            <person name="Arakawa K."/>
        </authorList>
    </citation>
    <scope>NUCLEOTIDE SEQUENCE [LARGE SCALE GENOMIC DNA]</scope>
</reference>
<proteinExistence type="predicted"/>